<dbReference type="PROSITE" id="PS00455">
    <property type="entry name" value="AMP_BINDING"/>
    <property type="match status" value="1"/>
</dbReference>
<dbReference type="Proteomes" id="UP000298327">
    <property type="component" value="Unassembled WGS sequence"/>
</dbReference>
<dbReference type="PANTHER" id="PTHR43201:SF5">
    <property type="entry name" value="MEDIUM-CHAIN ACYL-COA LIGASE ACSF2, MITOCHONDRIAL"/>
    <property type="match status" value="1"/>
</dbReference>
<gene>
    <name evidence="5" type="ORF">EVG20_g10548</name>
</gene>
<evidence type="ECO:0000256" key="3">
    <source>
        <dbReference type="SAM" id="MobiDB-lite"/>
    </source>
</evidence>
<dbReference type="InterPro" id="IPR000873">
    <property type="entry name" value="AMP-dep_synth/lig_dom"/>
</dbReference>
<comment type="similarity">
    <text evidence="1">Belongs to the ATP-dependent AMP-binding enzyme family.</text>
</comment>
<dbReference type="Gene3D" id="3.40.50.980">
    <property type="match status" value="1"/>
</dbReference>
<name>A0A4Y9XQP0_9AGAM</name>
<evidence type="ECO:0000259" key="4">
    <source>
        <dbReference type="Pfam" id="PF00501"/>
    </source>
</evidence>
<feature type="non-terminal residue" evidence="5">
    <location>
        <position position="414"/>
    </location>
</feature>
<dbReference type="InterPro" id="IPR020845">
    <property type="entry name" value="AMP-binding_CS"/>
</dbReference>
<dbReference type="Gene3D" id="3.40.50.12780">
    <property type="entry name" value="N-terminal domain of ligase-like"/>
    <property type="match status" value="1"/>
</dbReference>
<accession>A0A4Y9XQP0</accession>
<feature type="domain" description="AMP-dependent synthetase/ligase" evidence="4">
    <location>
        <begin position="276"/>
        <end position="401"/>
    </location>
</feature>
<protein>
    <recommendedName>
        <fullName evidence="4">AMP-dependent synthetase/ligase domain-containing protein</fullName>
    </recommendedName>
</protein>
<feature type="region of interest" description="Disordered" evidence="3">
    <location>
        <begin position="238"/>
        <end position="268"/>
    </location>
</feature>
<dbReference type="GO" id="GO:0031956">
    <property type="term" value="F:medium-chain fatty acid-CoA ligase activity"/>
    <property type="evidence" value="ECO:0007669"/>
    <property type="project" value="TreeGrafter"/>
</dbReference>
<dbReference type="AlphaFoldDB" id="A0A4Y9XQP0"/>
<dbReference type="GO" id="GO:0006631">
    <property type="term" value="P:fatty acid metabolic process"/>
    <property type="evidence" value="ECO:0007669"/>
    <property type="project" value="TreeGrafter"/>
</dbReference>
<evidence type="ECO:0000313" key="5">
    <source>
        <dbReference type="EMBL" id="TFY52440.1"/>
    </source>
</evidence>
<comment type="caution">
    <text evidence="5">The sequence shown here is derived from an EMBL/GenBank/DDBJ whole genome shotgun (WGS) entry which is preliminary data.</text>
</comment>
<keyword evidence="6" id="KW-1185">Reference proteome</keyword>
<dbReference type="STRING" id="205917.A0A4Y9XQP0"/>
<dbReference type="SUPFAM" id="SSF56801">
    <property type="entry name" value="Acetyl-CoA synthetase-like"/>
    <property type="match status" value="2"/>
</dbReference>
<dbReference type="PANTHER" id="PTHR43201">
    <property type="entry name" value="ACYL-COA SYNTHETASE"/>
    <property type="match status" value="1"/>
</dbReference>
<dbReference type="OrthoDB" id="10253115at2759"/>
<dbReference type="EMBL" id="SEOQ01001306">
    <property type="protein sequence ID" value="TFY52440.1"/>
    <property type="molecule type" value="Genomic_DNA"/>
</dbReference>
<evidence type="ECO:0000313" key="6">
    <source>
        <dbReference type="Proteomes" id="UP000298327"/>
    </source>
</evidence>
<keyword evidence="2" id="KW-0436">Ligase</keyword>
<dbReference type="Pfam" id="PF00501">
    <property type="entry name" value="AMP-binding"/>
    <property type="match status" value="1"/>
</dbReference>
<proteinExistence type="inferred from homology"/>
<reference evidence="5 6" key="1">
    <citation type="submission" date="2019-02" db="EMBL/GenBank/DDBJ databases">
        <title>Genome sequencing of the rare red list fungi Dentipellis fragilis.</title>
        <authorList>
            <person name="Buettner E."/>
            <person name="Kellner H."/>
        </authorList>
    </citation>
    <scope>NUCLEOTIDE SEQUENCE [LARGE SCALE GENOMIC DNA]</scope>
    <source>
        <strain evidence="5 6">DSM 105465</strain>
    </source>
</reference>
<feature type="region of interest" description="Disordered" evidence="3">
    <location>
        <begin position="110"/>
        <end position="138"/>
    </location>
</feature>
<evidence type="ECO:0000256" key="2">
    <source>
        <dbReference type="ARBA" id="ARBA00022598"/>
    </source>
</evidence>
<evidence type="ECO:0000256" key="1">
    <source>
        <dbReference type="ARBA" id="ARBA00006432"/>
    </source>
</evidence>
<organism evidence="5 6">
    <name type="scientific">Dentipellis fragilis</name>
    <dbReference type="NCBI Taxonomy" id="205917"/>
    <lineage>
        <taxon>Eukaryota</taxon>
        <taxon>Fungi</taxon>
        <taxon>Dikarya</taxon>
        <taxon>Basidiomycota</taxon>
        <taxon>Agaricomycotina</taxon>
        <taxon>Agaricomycetes</taxon>
        <taxon>Russulales</taxon>
        <taxon>Hericiaceae</taxon>
        <taxon>Dentipellis</taxon>
    </lineage>
</organism>
<feature type="compositionally biased region" description="Basic and acidic residues" evidence="3">
    <location>
        <begin position="245"/>
        <end position="255"/>
    </location>
</feature>
<feature type="compositionally biased region" description="Polar residues" evidence="3">
    <location>
        <begin position="122"/>
        <end position="133"/>
    </location>
</feature>
<sequence>MLRLSSHHAIGWPRAGLQVSSRAGTASPSLHNTSTAARIVSQLQCVSFERFRSDDAPGPEVLVSPWRPGDSVYVYGLALYTAPADIHKHAQRWGRGIVIQRLPSLSLLLSPSSSPSPPSSPKTKSMSQKQQPQPEWAPKRTLAECRAILTAPGMPFELERKLVHGRLLTVYKHMEPNLRTYFLKFTTAHAEKEYLVYGRERYTYAQVRAQAEQLADTFWETYGVRKGDRASPTLASTLTHRNSRDHHTQHPRGDPRLLGARAPRRGPDVRQRVAAPGRLEHCIRLTAPKLLILDAERAGVLLPRLPALLADGALRLAGVIVARHEGPLPASWNVPVPVRTWASLLDSTGTGKSNHEHAGAWKNAPAAHPDDPAAILFTSGTTSRPRAVLTSQRAFLSNTYSGMYLGLFSRLRDG</sequence>
<dbReference type="InterPro" id="IPR042099">
    <property type="entry name" value="ANL_N_sf"/>
</dbReference>